<feature type="signal peptide" evidence="8">
    <location>
        <begin position="1"/>
        <end position="18"/>
    </location>
</feature>
<reference evidence="9 10" key="1">
    <citation type="submission" date="2018-12" db="EMBL/GenBank/DDBJ databases">
        <authorList>
            <person name="Sun L."/>
            <person name="Chen Z."/>
        </authorList>
    </citation>
    <scope>NUCLEOTIDE SEQUENCE [LARGE SCALE GENOMIC DNA]</scope>
    <source>
        <strain evidence="9 10">LMG 29736</strain>
    </source>
</reference>
<dbReference type="Proteomes" id="UP000287296">
    <property type="component" value="Unassembled WGS sequence"/>
</dbReference>
<feature type="lipid moiety-binding region" description="S-diacylglycerol cysteine" evidence="7">
    <location>
        <position position="20"/>
    </location>
</feature>
<comment type="subcellular location">
    <subcellularLocation>
        <location evidence="1">Membrane</location>
        <topology evidence="1">Lipid-anchor</topology>
    </subcellularLocation>
</comment>
<keyword evidence="4" id="KW-0564">Palmitate</keyword>
<evidence type="ECO:0000256" key="6">
    <source>
        <dbReference type="PIRNR" id="PIRNR002854"/>
    </source>
</evidence>
<proteinExistence type="inferred from homology"/>
<evidence type="ECO:0000256" key="3">
    <source>
        <dbReference type="ARBA" id="ARBA00023136"/>
    </source>
</evidence>
<keyword evidence="2 8" id="KW-0732">Signal</keyword>
<dbReference type="PROSITE" id="PS51257">
    <property type="entry name" value="PROKAR_LIPOPROTEIN"/>
    <property type="match status" value="1"/>
</dbReference>
<comment type="similarity">
    <text evidence="6">Belongs to the nlpA lipoprotein family.</text>
</comment>
<dbReference type="EMBL" id="QYTW02000006">
    <property type="protein sequence ID" value="RST60040.1"/>
    <property type="molecule type" value="Genomic_DNA"/>
</dbReference>
<dbReference type="RefSeq" id="WP_120118896.1">
    <property type="nucleotide sequence ID" value="NZ_BORI01000014.1"/>
</dbReference>
<dbReference type="OrthoDB" id="9812878at2"/>
<dbReference type="PANTHER" id="PTHR30429:SF0">
    <property type="entry name" value="METHIONINE-BINDING LIPOPROTEIN METQ"/>
    <property type="match status" value="1"/>
</dbReference>
<dbReference type="SUPFAM" id="SSF53850">
    <property type="entry name" value="Periplasmic binding protein-like II"/>
    <property type="match status" value="1"/>
</dbReference>
<evidence type="ECO:0000313" key="10">
    <source>
        <dbReference type="Proteomes" id="UP000287296"/>
    </source>
</evidence>
<feature type="chain" id="PRO_5039717232" description="Lipoprotein" evidence="8">
    <location>
        <begin position="19"/>
        <end position="277"/>
    </location>
</feature>
<accession>A0A429X9I6</accession>
<dbReference type="InterPro" id="IPR004872">
    <property type="entry name" value="Lipoprotein_NlpA"/>
</dbReference>
<dbReference type="GO" id="GO:0016020">
    <property type="term" value="C:membrane"/>
    <property type="evidence" value="ECO:0007669"/>
    <property type="project" value="UniProtKB-SubCell"/>
</dbReference>
<evidence type="ECO:0000313" key="9">
    <source>
        <dbReference type="EMBL" id="RST60040.1"/>
    </source>
</evidence>
<dbReference type="Pfam" id="PF03180">
    <property type="entry name" value="Lipoprotein_9"/>
    <property type="match status" value="1"/>
</dbReference>
<evidence type="ECO:0000256" key="8">
    <source>
        <dbReference type="SAM" id="SignalP"/>
    </source>
</evidence>
<sequence length="277" mass="30907">MKKTLLYITLLFSLFVLGACGSDSATSEEKKEIVIGATAGPYSDQLKDGIIPILEKDGYEVRIVEFNDYIQPNISLNEGEIDANLYQNSIYLKQFNKDHNMDLVASYAVPTAPIALYSEKHKSLDDIKEGSTITMPNDPTNLARSLNMLVSFGLIEVDEDADPTIVSEKDIVKNKLNLKIKPIDPAQTPRSLGDTDFAFINGNYALASGLKLDEAVEIEKTPEGYLIYVTVRKEDEDKPFAKALEKAYKSDEFLEYTNKNAKGYVKPPYQVEKEGNK</sequence>
<dbReference type="PIRSF" id="PIRSF002854">
    <property type="entry name" value="MetQ"/>
    <property type="match status" value="1"/>
</dbReference>
<protein>
    <recommendedName>
        <fullName evidence="6">Lipoprotein</fullName>
    </recommendedName>
</protein>
<evidence type="ECO:0000256" key="2">
    <source>
        <dbReference type="ARBA" id="ARBA00022729"/>
    </source>
</evidence>
<dbReference type="AlphaFoldDB" id="A0A429X9I6"/>
<evidence type="ECO:0000256" key="7">
    <source>
        <dbReference type="PIRSR" id="PIRSR002854-1"/>
    </source>
</evidence>
<gene>
    <name evidence="9" type="ORF">D5F11_008190</name>
</gene>
<dbReference type="Gene3D" id="3.40.190.10">
    <property type="entry name" value="Periplasmic binding protein-like II"/>
    <property type="match status" value="2"/>
</dbReference>
<organism evidence="9 10">
    <name type="scientific">Siminovitchia terrae</name>
    <name type="common">Bacillus terrae</name>
    <dbReference type="NCBI Taxonomy" id="1914933"/>
    <lineage>
        <taxon>Bacteria</taxon>
        <taxon>Bacillati</taxon>
        <taxon>Bacillota</taxon>
        <taxon>Bacilli</taxon>
        <taxon>Bacillales</taxon>
        <taxon>Bacillaceae</taxon>
        <taxon>Siminovitchia</taxon>
    </lineage>
</organism>
<keyword evidence="3" id="KW-0472">Membrane</keyword>
<name>A0A429X9I6_SIMTE</name>
<evidence type="ECO:0000256" key="4">
    <source>
        <dbReference type="ARBA" id="ARBA00023139"/>
    </source>
</evidence>
<evidence type="ECO:0000256" key="1">
    <source>
        <dbReference type="ARBA" id="ARBA00004635"/>
    </source>
</evidence>
<keyword evidence="5 6" id="KW-0449">Lipoprotein</keyword>
<dbReference type="PANTHER" id="PTHR30429">
    <property type="entry name" value="D-METHIONINE-BINDING LIPOPROTEIN METQ"/>
    <property type="match status" value="1"/>
</dbReference>
<comment type="caution">
    <text evidence="9">The sequence shown here is derived from an EMBL/GenBank/DDBJ whole genome shotgun (WGS) entry which is preliminary data.</text>
</comment>
<evidence type="ECO:0000256" key="5">
    <source>
        <dbReference type="ARBA" id="ARBA00023288"/>
    </source>
</evidence>